<dbReference type="InterPro" id="IPR001433">
    <property type="entry name" value="OxRdtase_FAD/NAD-bd"/>
</dbReference>
<dbReference type="PROSITE" id="PS50902">
    <property type="entry name" value="FLAVODOXIN_LIKE"/>
    <property type="match status" value="1"/>
</dbReference>
<feature type="domain" description="Flavodoxin-like" evidence="4">
    <location>
        <begin position="340"/>
        <end position="481"/>
    </location>
</feature>
<dbReference type="PROSITE" id="PS51257">
    <property type="entry name" value="PROKAR_LIPOPROTEIN"/>
    <property type="match status" value="1"/>
</dbReference>
<dbReference type="Pfam" id="PF00175">
    <property type="entry name" value="NAD_binding_1"/>
    <property type="match status" value="1"/>
</dbReference>
<dbReference type="InterPro" id="IPR039261">
    <property type="entry name" value="FNR_nucleotide-bd"/>
</dbReference>
<feature type="transmembrane region" description="Helical" evidence="3">
    <location>
        <begin position="172"/>
        <end position="197"/>
    </location>
</feature>
<dbReference type="InterPro" id="IPR005625">
    <property type="entry name" value="PepSY-ass_TM"/>
</dbReference>
<organism evidence="5 6">
    <name type="scientific">Arachidicoccus rhizosphaerae</name>
    <dbReference type="NCBI Taxonomy" id="551991"/>
    <lineage>
        <taxon>Bacteria</taxon>
        <taxon>Pseudomonadati</taxon>
        <taxon>Bacteroidota</taxon>
        <taxon>Chitinophagia</taxon>
        <taxon>Chitinophagales</taxon>
        <taxon>Chitinophagaceae</taxon>
        <taxon>Arachidicoccus</taxon>
    </lineage>
</organism>
<keyword evidence="3" id="KW-0812">Transmembrane</keyword>
<dbReference type="STRING" id="551991.SAMN05192529_107101"/>
<sequence>MIVSIWRNSHLALAISSFLVLLVACVTGICLAFEPVIQKTAGFKSAALDTLNVGQVIGVVKSTYPDATAIELDDNGFVSVRYTNPRQKEVHDYINPVDGKVLGPVHTQSPFFQWMTAAHRSLFLHETGRVIVGITAFLLLMIALSGIALIIKRQNGFMRFFARMEKKTGAAYYHATFGRLCLIFILFIAISGTYLAVYRYQSPQPKATQHIDENKLTEDPVLNTAEFSVFRKQPFRNVKLLQFPFSDFPEDYYYLQLKDRELCVNQFNGVVLSEVYYSTAYQLQVLSLRWHTGRNSIIWAILLAISSGYILFFIYSGFRITLNRRQGRLKNKWRANQADIIILVGSENGSTFRFGKMVYQQLIRQNQKVYITNLSQYQRFDQAKHLLIMTSTYGQGVAPSNAVKFIDRLKDPKLQPSQKVFCSVVGFGSRAYPDYCKYGSDLHELLLGAAWSEHLLPFMTVNDVSLQDFEEWLRAWSEKAGILIELDKNAFKTQSVNLNEFKVLDNSGLNTEQNFTMQLCPAKNNFNKKHIQSGDLLIVYPKGDHRERLYSIGLVGEKIVLSVKLMPGGLGSGYLYAHQKGDIIKAKVLKNSHFHFPNKAKRLIMISNGTGIAPFLGHIYENKRGIPITLFCGFRTWDTFNLYKDTVEEAITQGRLENYCVALSRERQQVRDFINENNKIGLQKYVSHLLVDSGAELIEGIRQNAVIMICGSLAMQKDVLQIIDTLCLNNHLPDCQSLIDSGQILSDCY</sequence>
<dbReference type="SUPFAM" id="SSF52343">
    <property type="entry name" value="Ferredoxin reductase-like, C-terminal NADP-linked domain"/>
    <property type="match status" value="1"/>
</dbReference>
<evidence type="ECO:0000259" key="4">
    <source>
        <dbReference type="PROSITE" id="PS50902"/>
    </source>
</evidence>
<evidence type="ECO:0000256" key="2">
    <source>
        <dbReference type="ARBA" id="ARBA00023797"/>
    </source>
</evidence>
<dbReference type="GO" id="GO:0003958">
    <property type="term" value="F:NADPH-hemoprotein reductase activity"/>
    <property type="evidence" value="ECO:0007669"/>
    <property type="project" value="UniProtKB-EC"/>
</dbReference>
<dbReference type="PANTHER" id="PTHR19384:SF17">
    <property type="entry name" value="NADPH--CYTOCHROME P450 REDUCTASE"/>
    <property type="match status" value="1"/>
</dbReference>
<dbReference type="Pfam" id="PF00258">
    <property type="entry name" value="Flavodoxin_1"/>
    <property type="match status" value="1"/>
</dbReference>
<dbReference type="SUPFAM" id="SSF52218">
    <property type="entry name" value="Flavoproteins"/>
    <property type="match status" value="1"/>
</dbReference>
<dbReference type="InterPro" id="IPR008254">
    <property type="entry name" value="Flavodoxin/NO_synth"/>
</dbReference>
<dbReference type="GO" id="GO:0050660">
    <property type="term" value="F:flavin adenine dinucleotide binding"/>
    <property type="evidence" value="ECO:0007669"/>
    <property type="project" value="TreeGrafter"/>
</dbReference>
<proteinExistence type="predicted"/>
<dbReference type="Proteomes" id="UP000199041">
    <property type="component" value="Unassembled WGS sequence"/>
</dbReference>
<dbReference type="InterPro" id="IPR029039">
    <property type="entry name" value="Flavoprotein-like_sf"/>
</dbReference>
<dbReference type="GO" id="GO:0010181">
    <property type="term" value="F:FMN binding"/>
    <property type="evidence" value="ECO:0007669"/>
    <property type="project" value="InterPro"/>
</dbReference>
<accession>A0A1H3Y6P3</accession>
<dbReference type="AlphaFoldDB" id="A0A1H3Y6P3"/>
<keyword evidence="3" id="KW-0472">Membrane</keyword>
<keyword evidence="1" id="KW-0285">Flavoprotein</keyword>
<evidence type="ECO:0000256" key="1">
    <source>
        <dbReference type="ARBA" id="ARBA00022630"/>
    </source>
</evidence>
<feature type="transmembrane region" description="Helical" evidence="3">
    <location>
        <begin position="130"/>
        <end position="151"/>
    </location>
</feature>
<dbReference type="Pfam" id="PF03929">
    <property type="entry name" value="PepSY_TM"/>
    <property type="match status" value="1"/>
</dbReference>
<dbReference type="OrthoDB" id="9789468at2"/>
<evidence type="ECO:0000256" key="3">
    <source>
        <dbReference type="SAM" id="Phobius"/>
    </source>
</evidence>
<dbReference type="EMBL" id="FNQY01000007">
    <property type="protein sequence ID" value="SEA06528.1"/>
    <property type="molecule type" value="Genomic_DNA"/>
</dbReference>
<keyword evidence="6" id="KW-1185">Reference proteome</keyword>
<dbReference type="EC" id="1.6.2.4" evidence="2"/>
<keyword evidence="3" id="KW-1133">Transmembrane helix</keyword>
<reference evidence="5 6" key="1">
    <citation type="submission" date="2016-10" db="EMBL/GenBank/DDBJ databases">
        <authorList>
            <person name="de Groot N.N."/>
        </authorList>
    </citation>
    <scope>NUCLEOTIDE SEQUENCE [LARGE SCALE GENOMIC DNA]</scope>
    <source>
        <strain evidence="5 6">Vu-144</strain>
    </source>
</reference>
<feature type="transmembrane region" description="Helical" evidence="3">
    <location>
        <begin position="297"/>
        <end position="318"/>
    </location>
</feature>
<dbReference type="SUPFAM" id="SSF63380">
    <property type="entry name" value="Riboflavin synthase domain-like"/>
    <property type="match status" value="1"/>
</dbReference>
<dbReference type="RefSeq" id="WP_091396192.1">
    <property type="nucleotide sequence ID" value="NZ_FNQY01000007.1"/>
</dbReference>
<dbReference type="Gene3D" id="3.40.50.80">
    <property type="entry name" value="Nucleotide-binding domain of ferredoxin-NADP reductase (FNR) module"/>
    <property type="match status" value="1"/>
</dbReference>
<dbReference type="InterPro" id="IPR017938">
    <property type="entry name" value="Riboflavin_synthase-like_b-brl"/>
</dbReference>
<dbReference type="PANTHER" id="PTHR19384">
    <property type="entry name" value="NITRIC OXIDE SYNTHASE-RELATED"/>
    <property type="match status" value="1"/>
</dbReference>
<protein>
    <recommendedName>
        <fullName evidence="2">NADPH--hemoprotein reductase</fullName>
        <ecNumber evidence="2">1.6.2.4</ecNumber>
    </recommendedName>
</protein>
<dbReference type="Gene3D" id="3.40.50.360">
    <property type="match status" value="1"/>
</dbReference>
<name>A0A1H3Y6P3_9BACT</name>
<dbReference type="GO" id="GO:0005829">
    <property type="term" value="C:cytosol"/>
    <property type="evidence" value="ECO:0007669"/>
    <property type="project" value="TreeGrafter"/>
</dbReference>
<evidence type="ECO:0000313" key="5">
    <source>
        <dbReference type="EMBL" id="SEA06528.1"/>
    </source>
</evidence>
<evidence type="ECO:0000313" key="6">
    <source>
        <dbReference type="Proteomes" id="UP000199041"/>
    </source>
</evidence>
<gene>
    <name evidence="5" type="ORF">SAMN05192529_107101</name>
</gene>